<feature type="transmembrane region" description="Helical" evidence="1">
    <location>
        <begin position="30"/>
        <end position="49"/>
    </location>
</feature>
<dbReference type="STRING" id="760142.Hipma_1569"/>
<keyword evidence="1" id="KW-0812">Transmembrane</keyword>
<dbReference type="PANTHER" id="PTHR22911:SF137">
    <property type="entry name" value="SOLUTE CARRIER FAMILY 35 MEMBER G2-RELATED"/>
    <property type="match status" value="1"/>
</dbReference>
<dbReference type="HOGENOM" id="CLU_060016_2_0_7"/>
<feature type="domain" description="EamA" evidence="2">
    <location>
        <begin position="159"/>
        <end position="290"/>
    </location>
</feature>
<dbReference type="PANTHER" id="PTHR22911">
    <property type="entry name" value="ACYL-MALONYL CONDENSING ENZYME-RELATED"/>
    <property type="match status" value="1"/>
</dbReference>
<feature type="domain" description="EamA" evidence="2">
    <location>
        <begin position="7"/>
        <end position="136"/>
    </location>
</feature>
<dbReference type="Gene3D" id="1.10.3730.20">
    <property type="match status" value="1"/>
</dbReference>
<feature type="transmembrane region" description="Helical" evidence="1">
    <location>
        <begin position="92"/>
        <end position="114"/>
    </location>
</feature>
<dbReference type="SUPFAM" id="SSF103481">
    <property type="entry name" value="Multidrug resistance efflux transporter EmrE"/>
    <property type="match status" value="2"/>
</dbReference>
<feature type="transmembrane region" description="Helical" evidence="1">
    <location>
        <begin position="6"/>
        <end position="23"/>
    </location>
</feature>
<dbReference type="eggNOG" id="COG0697">
    <property type="taxonomic scope" value="Bacteria"/>
</dbReference>
<feature type="transmembrane region" description="Helical" evidence="1">
    <location>
        <begin position="120"/>
        <end position="138"/>
    </location>
</feature>
<feature type="transmembrane region" description="Helical" evidence="1">
    <location>
        <begin position="212"/>
        <end position="235"/>
    </location>
</feature>
<reference evidence="3 4" key="1">
    <citation type="journal article" date="2011" name="Stand. Genomic Sci.">
        <title>Complete genome sequence of the thermophilic sulfur-reducer Hippea maritima type strain (MH(2)).</title>
        <authorList>
            <person name="Huntemann M."/>
            <person name="Lu M."/>
            <person name="Nolan M."/>
            <person name="Lapidus A."/>
            <person name="Lucas S."/>
            <person name="Hammon N."/>
            <person name="Deshpande S."/>
            <person name="Cheng J.F."/>
            <person name="Tapia R."/>
            <person name="Han C."/>
            <person name="Goodwin L."/>
            <person name="Pitluck S."/>
            <person name="Liolios K."/>
            <person name="Pagani I."/>
            <person name="Ivanova N."/>
            <person name="Ovchinikova G."/>
            <person name="Pati A."/>
            <person name="Chen A."/>
            <person name="Palaniappan K."/>
            <person name="Land M."/>
            <person name="Hauser L."/>
            <person name="Jeffries C.D."/>
            <person name="Detter J.C."/>
            <person name="Brambilla E.M."/>
            <person name="Rohde M."/>
            <person name="Spring S."/>
            <person name="Goker M."/>
            <person name="Woyke T."/>
            <person name="Bristow J."/>
            <person name="Eisen J.A."/>
            <person name="Markowitz V."/>
            <person name="Hugenholtz P."/>
            <person name="Kyrpides N.C."/>
            <person name="Klenk H.P."/>
            <person name="Mavromatis K."/>
        </authorList>
    </citation>
    <scope>NUCLEOTIDE SEQUENCE [LARGE SCALE GENOMIC DNA]</scope>
    <source>
        <strain evidence="4">ATCC 700847 / DSM 10411 / MH2</strain>
    </source>
</reference>
<dbReference type="Pfam" id="PF00892">
    <property type="entry name" value="EamA"/>
    <property type="match status" value="2"/>
</dbReference>
<dbReference type="EMBL" id="CP002606">
    <property type="protein sequence ID" value="AEA34525.1"/>
    <property type="molecule type" value="Genomic_DNA"/>
</dbReference>
<proteinExistence type="predicted"/>
<name>F2LU62_HIPMA</name>
<feature type="transmembrane region" description="Helical" evidence="1">
    <location>
        <begin position="241"/>
        <end position="268"/>
    </location>
</feature>
<dbReference type="GO" id="GO:0016020">
    <property type="term" value="C:membrane"/>
    <property type="evidence" value="ECO:0007669"/>
    <property type="project" value="InterPro"/>
</dbReference>
<reference evidence="4" key="2">
    <citation type="submission" date="2011-03" db="EMBL/GenBank/DDBJ databases">
        <title>The complete genome of Hippea maritima DSM 10411.</title>
        <authorList>
            <consortium name="US DOE Joint Genome Institute (JGI-PGF)"/>
            <person name="Lucas S."/>
            <person name="Copeland A."/>
            <person name="Lapidus A."/>
            <person name="Bruce D."/>
            <person name="Goodwin L."/>
            <person name="Pitluck S."/>
            <person name="Peters L."/>
            <person name="Kyrpides N."/>
            <person name="Mavromatis K."/>
            <person name="Pagani I."/>
            <person name="Ivanova N."/>
            <person name="Mikhailova N."/>
            <person name="Lu M."/>
            <person name="Detter J.C."/>
            <person name="Tapia R."/>
            <person name="Han C."/>
            <person name="Land M."/>
            <person name="Hauser L."/>
            <person name="Markowitz V."/>
            <person name="Cheng J.-F."/>
            <person name="Hugenholtz P."/>
            <person name="Woyke T."/>
            <person name="Wu D."/>
            <person name="Spring S."/>
            <person name="Schroeder M."/>
            <person name="Brambilla E."/>
            <person name="Klenk H.-P."/>
            <person name="Eisen J.A."/>
        </authorList>
    </citation>
    <scope>NUCLEOTIDE SEQUENCE [LARGE SCALE GENOMIC DNA]</scope>
    <source>
        <strain evidence="4">ATCC 700847 / DSM 10411 / MH2</strain>
    </source>
</reference>
<evidence type="ECO:0000313" key="4">
    <source>
        <dbReference type="Proteomes" id="UP000008139"/>
    </source>
</evidence>
<evidence type="ECO:0000313" key="3">
    <source>
        <dbReference type="EMBL" id="AEA34525.1"/>
    </source>
</evidence>
<evidence type="ECO:0000256" key="1">
    <source>
        <dbReference type="SAM" id="Phobius"/>
    </source>
</evidence>
<dbReference type="KEGG" id="hmr:Hipma_1569"/>
<evidence type="ECO:0000259" key="2">
    <source>
        <dbReference type="Pfam" id="PF00892"/>
    </source>
</evidence>
<keyword evidence="4" id="KW-1185">Reference proteome</keyword>
<keyword evidence="1" id="KW-0472">Membrane</keyword>
<feature type="transmembrane region" description="Helical" evidence="1">
    <location>
        <begin position="183"/>
        <end position="200"/>
    </location>
</feature>
<dbReference type="OrthoDB" id="9783707at2"/>
<keyword evidence="1" id="KW-1133">Transmembrane helix</keyword>
<feature type="transmembrane region" description="Helical" evidence="1">
    <location>
        <begin position="159"/>
        <end position="177"/>
    </location>
</feature>
<accession>F2LU62</accession>
<dbReference type="InterPro" id="IPR037185">
    <property type="entry name" value="EmrE-like"/>
</dbReference>
<dbReference type="Proteomes" id="UP000008139">
    <property type="component" value="Chromosome"/>
</dbReference>
<feature type="transmembrane region" description="Helical" evidence="1">
    <location>
        <begin position="61"/>
        <end position="80"/>
    </location>
</feature>
<gene>
    <name evidence="3" type="ordered locus">Hipma_1569</name>
</gene>
<dbReference type="InterPro" id="IPR000620">
    <property type="entry name" value="EamA_dom"/>
</dbReference>
<feature type="transmembrane region" description="Helical" evidence="1">
    <location>
        <begin position="275"/>
        <end position="292"/>
    </location>
</feature>
<organism evidence="3 4">
    <name type="scientific">Hippea maritima (strain ATCC 700847 / DSM 10411 / MH2)</name>
    <dbReference type="NCBI Taxonomy" id="760142"/>
    <lineage>
        <taxon>Bacteria</taxon>
        <taxon>Pseudomonadati</taxon>
        <taxon>Campylobacterota</taxon>
        <taxon>Desulfurellia</taxon>
        <taxon>Desulfurellales</taxon>
        <taxon>Hippeaceae</taxon>
        <taxon>Hippea</taxon>
    </lineage>
</organism>
<dbReference type="RefSeq" id="WP_013682554.1">
    <property type="nucleotide sequence ID" value="NC_015318.1"/>
</dbReference>
<dbReference type="AlphaFoldDB" id="F2LU62"/>
<protein>
    <recommendedName>
        <fullName evidence="2">EamA domain-containing protein</fullName>
    </recommendedName>
</protein>
<sequence length="293" mass="33297">MSFVALGFVIFSALMHASYNFFYKRSKLKIIYLWSMFAFSIIIMTIYSFFHSNVVFVDLNIKTLFLAALAGIFFTLYQIYTGKAYAMAEGDLSVVYPLSITAPLYIPFLAYFLIGERISTTTFIGILFALLGTYLLQLNVPLSQLKFKKIDLKKQHIRYAAFAGFIYSFGAIVDKVGVGKHSFFVYTYWVVVFMFVYMSLNILKNPILRKNFFYCIINSTNMVFVGGLFLTLSFLSYRYAMQLTCVSATAGARQISSLFGVLMGIFILKEPYGSLRFFATLLVVFGVILIKIG</sequence>
<dbReference type="InParanoid" id="F2LU62"/>